<comment type="similarity">
    <text evidence="1">Belongs to the DnaB/DnaD family.</text>
</comment>
<comment type="caution">
    <text evidence="5">The sequence shown here is derived from an EMBL/GenBank/DDBJ whole genome shotgun (WGS) entry which is preliminary data.</text>
</comment>
<dbReference type="Pfam" id="PF07261">
    <property type="entry name" value="DnaB_2"/>
    <property type="match status" value="1"/>
</dbReference>
<dbReference type="InterPro" id="IPR010724">
    <property type="entry name" value="RepA_N"/>
</dbReference>
<feature type="domain" description="Replication initiator A N-terminal" evidence="3">
    <location>
        <begin position="14"/>
        <end position="88"/>
    </location>
</feature>
<evidence type="ECO:0000313" key="5">
    <source>
        <dbReference type="EMBL" id="TNK90905.1"/>
    </source>
</evidence>
<dbReference type="EMBL" id="QFCR01000003">
    <property type="protein sequence ID" value="TNK90905.1"/>
    <property type="molecule type" value="Genomic_DNA"/>
</dbReference>
<feature type="region of interest" description="Disordered" evidence="2">
    <location>
        <begin position="123"/>
        <end position="142"/>
    </location>
</feature>
<name>A0A5C4TLN1_FRUSA</name>
<protein>
    <submittedName>
        <fullName evidence="5">Uncharacterized protein</fullName>
    </submittedName>
</protein>
<evidence type="ECO:0000259" key="4">
    <source>
        <dbReference type="Pfam" id="PF07261"/>
    </source>
</evidence>
<feature type="compositionally biased region" description="Basic and acidic residues" evidence="2">
    <location>
        <begin position="123"/>
        <end position="138"/>
    </location>
</feature>
<feature type="domain" description="DnaB/C C-terminal" evidence="4">
    <location>
        <begin position="170"/>
        <end position="222"/>
    </location>
</feature>
<dbReference type="Pfam" id="PF06970">
    <property type="entry name" value="RepA_N"/>
    <property type="match status" value="1"/>
</dbReference>
<evidence type="ECO:0000256" key="1">
    <source>
        <dbReference type="ARBA" id="ARBA00093462"/>
    </source>
</evidence>
<dbReference type="Proteomes" id="UP000313312">
    <property type="component" value="Unassembled WGS sequence"/>
</dbReference>
<dbReference type="RefSeq" id="WP_139571048.1">
    <property type="nucleotide sequence ID" value="NZ_QFCR01000003.1"/>
</dbReference>
<dbReference type="InterPro" id="IPR034829">
    <property type="entry name" value="DnaD-like_sf"/>
</dbReference>
<dbReference type="SUPFAM" id="SSF158499">
    <property type="entry name" value="DnaD domain-like"/>
    <property type="match status" value="1"/>
</dbReference>
<reference evidence="5 6" key="1">
    <citation type="submission" date="2018-05" db="EMBL/GenBank/DDBJ databases">
        <title>Lactobacillus sanfranciscensis Ah4 draft denome sequence.</title>
        <authorList>
            <person name="Zhang G."/>
        </authorList>
    </citation>
    <scope>NUCLEOTIDE SEQUENCE [LARGE SCALE GENOMIC DNA]</scope>
    <source>
        <strain evidence="5 6">Ah4</strain>
    </source>
</reference>
<evidence type="ECO:0000259" key="3">
    <source>
        <dbReference type="Pfam" id="PF06970"/>
    </source>
</evidence>
<accession>A0A5C4TLN1</accession>
<proteinExistence type="inferred from homology"/>
<gene>
    <name evidence="5" type="ORF">DID87_02040</name>
</gene>
<organism evidence="5 6">
    <name type="scientific">Fructilactobacillus sanfranciscensis</name>
    <name type="common">Lactobacillus sanfranciscensis</name>
    <dbReference type="NCBI Taxonomy" id="1625"/>
    <lineage>
        <taxon>Bacteria</taxon>
        <taxon>Bacillati</taxon>
        <taxon>Bacillota</taxon>
        <taxon>Bacilli</taxon>
        <taxon>Lactobacillales</taxon>
        <taxon>Lactobacillaceae</taxon>
        <taxon>Fructilactobacillus</taxon>
    </lineage>
</organism>
<evidence type="ECO:0000256" key="2">
    <source>
        <dbReference type="SAM" id="MobiDB-lite"/>
    </source>
</evidence>
<dbReference type="InterPro" id="IPR006343">
    <property type="entry name" value="DnaB/C_C"/>
</dbReference>
<sequence>MKRISIAQVETSETFYQLPKALFEVEPYCNLSLEAKLLYTIMKDRHQLSRKNNWIDNHGFVYIIFTNREAAKTLGCSERKAANIRKELQDAELIEVVSPKSETIKRASHIYIGNLNIDYTAKNSKEKENSQKTVDNSKDNSTGIVKEVSNEKVSQTKSNDKNTSLSFVKEFYERENGVSLKPAQLKLVNDWLNTYDFGVIISSITTAAMNGTSNLKYIFKTIKTETTELEQKIRDLDRQSSLSSHYEV</sequence>
<evidence type="ECO:0000313" key="6">
    <source>
        <dbReference type="Proteomes" id="UP000313312"/>
    </source>
</evidence>
<dbReference type="AlphaFoldDB" id="A0A5C4TLN1"/>